<dbReference type="Proteomes" id="UP000724584">
    <property type="component" value="Unassembled WGS sequence"/>
</dbReference>
<reference evidence="1 2" key="1">
    <citation type="journal article" date="2021" name="Nat. Commun.">
        <title>Genetic determinants of endophytism in the Arabidopsis root mycobiome.</title>
        <authorList>
            <person name="Mesny F."/>
            <person name="Miyauchi S."/>
            <person name="Thiergart T."/>
            <person name="Pickel B."/>
            <person name="Atanasova L."/>
            <person name="Karlsson M."/>
            <person name="Huettel B."/>
            <person name="Barry K.W."/>
            <person name="Haridas S."/>
            <person name="Chen C."/>
            <person name="Bauer D."/>
            <person name="Andreopoulos W."/>
            <person name="Pangilinan J."/>
            <person name="LaButti K."/>
            <person name="Riley R."/>
            <person name="Lipzen A."/>
            <person name="Clum A."/>
            <person name="Drula E."/>
            <person name="Henrissat B."/>
            <person name="Kohler A."/>
            <person name="Grigoriev I.V."/>
            <person name="Martin F.M."/>
            <person name="Hacquard S."/>
        </authorList>
    </citation>
    <scope>NUCLEOTIDE SEQUENCE [LARGE SCALE GENOMIC DNA]</scope>
    <source>
        <strain evidence="1 2">MPI-SDFR-AT-0079</strain>
    </source>
</reference>
<accession>A0ACB7P5Q9</accession>
<proteinExistence type="predicted"/>
<protein>
    <submittedName>
        <fullName evidence="1">Uncharacterized protein</fullName>
    </submittedName>
</protein>
<keyword evidence="2" id="KW-1185">Reference proteome</keyword>
<feature type="non-terminal residue" evidence="1">
    <location>
        <position position="1"/>
    </location>
</feature>
<comment type="caution">
    <text evidence="1">The sequence shown here is derived from an EMBL/GenBank/DDBJ whole genome shotgun (WGS) entry which is preliminary data.</text>
</comment>
<dbReference type="EMBL" id="JAGIZQ010000004">
    <property type="protein sequence ID" value="KAH6631622.1"/>
    <property type="molecule type" value="Genomic_DNA"/>
</dbReference>
<gene>
    <name evidence="1" type="ORF">F5144DRAFT_571704</name>
</gene>
<evidence type="ECO:0000313" key="2">
    <source>
        <dbReference type="Proteomes" id="UP000724584"/>
    </source>
</evidence>
<evidence type="ECO:0000313" key="1">
    <source>
        <dbReference type="EMBL" id="KAH6631622.1"/>
    </source>
</evidence>
<sequence length="150" mass="16907">RPECTKGLGDCLTSGWDRTSLHDHFLMSRNRITARVFFRIRFSLLFSFTCPALAVYFRARVIDRPTLASLSWYNLPLGAVGTALRERGGVGFENNNGHDGGFSVKLALGVRRDPSGIVERDTHPLRLGQRRLLVYIGNEVEEGRIRYIGN</sequence>
<name>A0ACB7P5Q9_9PEZI</name>
<organism evidence="1 2">
    <name type="scientific">Chaetomium tenue</name>
    <dbReference type="NCBI Taxonomy" id="1854479"/>
    <lineage>
        <taxon>Eukaryota</taxon>
        <taxon>Fungi</taxon>
        <taxon>Dikarya</taxon>
        <taxon>Ascomycota</taxon>
        <taxon>Pezizomycotina</taxon>
        <taxon>Sordariomycetes</taxon>
        <taxon>Sordariomycetidae</taxon>
        <taxon>Sordariales</taxon>
        <taxon>Chaetomiaceae</taxon>
        <taxon>Chaetomium</taxon>
    </lineage>
</organism>